<evidence type="ECO:0000313" key="8">
    <source>
        <dbReference type="EMBL" id="AMN16189.1"/>
    </source>
</evidence>
<organism evidence="1">
    <name type="scientific">Helicoverpa SNPV AC53</name>
    <dbReference type="NCBI Taxonomy" id="1569367"/>
    <lineage>
        <taxon>Viruses</taxon>
        <taxon>Viruses incertae sedis</taxon>
        <taxon>Naldaviricetes</taxon>
        <taxon>Lefavirales</taxon>
        <taxon>Baculoviridae</taxon>
        <taxon>Alphabaculovirus</taxon>
        <taxon>Alphabaculovirus helarmigerae</taxon>
    </lineage>
</organism>
<dbReference type="Pfam" id="PF05092">
    <property type="entry name" value="PIF"/>
    <property type="match status" value="1"/>
</dbReference>
<dbReference type="EMBL" id="KU738897">
    <property type="protein sequence ID" value="AMN15361.1"/>
    <property type="molecule type" value="Genomic_DNA"/>
</dbReference>
<dbReference type="EMBL" id="KU738902">
    <property type="protein sequence ID" value="AMN16051.1"/>
    <property type="molecule type" value="Genomic_DNA"/>
</dbReference>
<reference evidence="1" key="1">
    <citation type="journal article" date="2015" name="Genome Announc.">
        <title>Complete Genome Sequences of Helicoverpa armigera Single Nucleopolyhedrovirus Strains AC53 and H25EA1 from Australia.</title>
        <authorList>
            <person name="Noune C."/>
            <person name="Hauxwell C."/>
        </authorList>
    </citation>
    <scope>NUCLEOTIDE SEQUENCE</scope>
    <source>
        <strain evidence="1">AC53</strain>
    </source>
</reference>
<evidence type="ECO:0000313" key="2">
    <source>
        <dbReference type="EMBL" id="AMN15361.1"/>
    </source>
</evidence>
<reference evidence="2" key="2">
    <citation type="journal article" date="2016" name="Genome Announc.">
        <title>Complete Genome Sequences of Seven Helicoverpa armigera SNPV-AC53-Derived Strains.</title>
        <authorList>
            <person name="Noune C."/>
            <person name="Hauxwell C."/>
        </authorList>
    </citation>
    <scope>NUCLEOTIDE SEQUENCE</scope>
    <source>
        <strain evidence="2">AC53C3</strain>
        <strain evidence="3">AC53C5</strain>
        <strain evidence="4">AC53C6</strain>
        <strain evidence="5">AC53C9</strain>
        <strain evidence="6">AC53T2</strain>
        <strain evidence="9">AC53T5</strain>
    </source>
</reference>
<evidence type="ECO:0000313" key="9">
    <source>
        <dbReference type="EMBL" id="AMN16327.1"/>
    </source>
</evidence>
<dbReference type="EMBL" id="KU738900">
    <property type="protein sequence ID" value="AMN15775.1"/>
    <property type="molecule type" value="Genomic_DNA"/>
</dbReference>
<accession>A0A075TT48</accession>
<gene>
    <name evidence="1" type="ORF">HaSNPV-AC53_113</name>
</gene>
<evidence type="ECO:0000313" key="7">
    <source>
        <dbReference type="EMBL" id="AMN16051.1"/>
    </source>
</evidence>
<dbReference type="EMBL" id="KU738901">
    <property type="protein sequence ID" value="AMN15913.1"/>
    <property type="molecule type" value="Genomic_DNA"/>
</dbReference>
<evidence type="ECO:0000313" key="1">
    <source>
        <dbReference type="EMBL" id="AIG63154.1"/>
    </source>
</evidence>
<dbReference type="EMBL" id="KU738904">
    <property type="protein sequence ID" value="AMN16327.1"/>
    <property type="molecule type" value="Genomic_DNA"/>
</dbReference>
<dbReference type="EMBL" id="KU738899">
    <property type="protein sequence ID" value="AMN15637.1"/>
    <property type="molecule type" value="Genomic_DNA"/>
</dbReference>
<evidence type="ECO:0000313" key="5">
    <source>
        <dbReference type="EMBL" id="AMN15775.1"/>
    </source>
</evidence>
<evidence type="ECO:0000313" key="3">
    <source>
        <dbReference type="EMBL" id="AMN15499.1"/>
    </source>
</evidence>
<sequence length="528" mass="60303">MYATLVIVLLLVAIILIIIRYTILLQYAEPLPIHEVYKFDNGHVPPIEIPGEINIDSNPIACHKQLTKCTTHMDCDLCREGLANCQYFDEQTKLIMRDEHGNETEHTIYPGEAYCLALDRNRARSCNANTGTWILAQSETGFTLLCSCLSPGAVTQLNLYEDCNVPVGCQPHGTIIDINERPLRCDCETGYVPDYNDETETPYCRPLLVRDMYNDTTVFPRAPCPPGYVQITNPNLNPEYAREFALHRDICVVDPCSVDFVSGLRTNGRLSQANRYHNQPYCDCSNNGSNNNTMFSIYSVTNAVFLAPINQHAPELTNACIEPFNIRFNNANFIMYKHFWAHDDVRSDDEVVCHINPNNTLLRHNRYLSLTYPSIVWSDVINGMNYLILKFSIAFAVDNIEQVYRSLSANRTVPCFAPGVGRCIVANPNYCIRRHANFQVWTAETFSNSWCIFSRENNHIRSWHPSRIFPDGRYPSVFRIALNQMYNVRNTNSTCELFVISGHSIVLRDQFDNLRSILGTYPNYSTYT</sequence>
<protein>
    <submittedName>
        <fullName evidence="1">ORF113</fullName>
    </submittedName>
</protein>
<dbReference type="InterPro" id="IPR007784">
    <property type="entry name" value="PIR"/>
</dbReference>
<dbReference type="EMBL" id="KU738898">
    <property type="protein sequence ID" value="AMN15499.1"/>
    <property type="molecule type" value="Genomic_DNA"/>
</dbReference>
<dbReference type="EMBL" id="KJ909666">
    <property type="protein sequence ID" value="AIG63154.1"/>
    <property type="molecule type" value="Genomic_DNA"/>
</dbReference>
<reference evidence="1" key="3">
    <citation type="submission" date="2016-08" db="EMBL/GenBank/DDBJ databases">
        <authorList>
            <person name="Seilhamer J.J."/>
        </authorList>
    </citation>
    <scope>NUCLEOTIDE SEQUENCE</scope>
    <source>
        <strain evidence="1">AC53</strain>
        <strain evidence="7">AC53T4.1</strain>
        <strain evidence="8">AC53T4.2</strain>
    </source>
</reference>
<proteinExistence type="predicted"/>
<evidence type="ECO:0000313" key="6">
    <source>
        <dbReference type="EMBL" id="AMN15913.1"/>
    </source>
</evidence>
<name>A0A075TT48_9ABAC</name>
<evidence type="ECO:0000313" key="4">
    <source>
        <dbReference type="EMBL" id="AMN15637.1"/>
    </source>
</evidence>
<dbReference type="EMBL" id="KU738903">
    <property type="protein sequence ID" value="AMN16189.1"/>
    <property type="molecule type" value="Genomic_DNA"/>
</dbReference>